<feature type="non-terminal residue" evidence="2">
    <location>
        <position position="143"/>
    </location>
</feature>
<name>A0A382VKD4_9ZZZZ</name>
<dbReference type="InterPro" id="IPR002347">
    <property type="entry name" value="SDR_fam"/>
</dbReference>
<dbReference type="Gene3D" id="3.40.50.720">
    <property type="entry name" value="NAD(P)-binding Rossmann-like Domain"/>
    <property type="match status" value="1"/>
</dbReference>
<reference evidence="2" key="1">
    <citation type="submission" date="2018-05" db="EMBL/GenBank/DDBJ databases">
        <authorList>
            <person name="Lanie J.A."/>
            <person name="Ng W.-L."/>
            <person name="Kazmierczak K.M."/>
            <person name="Andrzejewski T.M."/>
            <person name="Davidsen T.M."/>
            <person name="Wayne K.J."/>
            <person name="Tettelin H."/>
            <person name="Glass J.I."/>
            <person name="Rusch D."/>
            <person name="Podicherti R."/>
            <person name="Tsui H.-C.T."/>
            <person name="Winkler M.E."/>
        </authorList>
    </citation>
    <scope>NUCLEOTIDE SEQUENCE</scope>
</reference>
<proteinExistence type="predicted"/>
<organism evidence="2">
    <name type="scientific">marine metagenome</name>
    <dbReference type="NCBI Taxonomy" id="408172"/>
    <lineage>
        <taxon>unclassified sequences</taxon>
        <taxon>metagenomes</taxon>
        <taxon>ecological metagenomes</taxon>
    </lineage>
</organism>
<gene>
    <name evidence="2" type="ORF">METZ01_LOCUS399778</name>
</gene>
<dbReference type="PANTHER" id="PTHR43157">
    <property type="entry name" value="PHOSPHATIDYLINOSITOL-GLYCAN BIOSYNTHESIS CLASS F PROTEIN-RELATED"/>
    <property type="match status" value="1"/>
</dbReference>
<dbReference type="PRINTS" id="PR00081">
    <property type="entry name" value="GDHRDH"/>
</dbReference>
<evidence type="ECO:0000256" key="1">
    <source>
        <dbReference type="ARBA" id="ARBA00023002"/>
    </source>
</evidence>
<dbReference type="SUPFAM" id="SSF51735">
    <property type="entry name" value="NAD(P)-binding Rossmann-fold domains"/>
    <property type="match status" value="1"/>
</dbReference>
<dbReference type="InterPro" id="IPR036291">
    <property type="entry name" value="NAD(P)-bd_dom_sf"/>
</dbReference>
<dbReference type="AlphaFoldDB" id="A0A382VKD4"/>
<dbReference type="GO" id="GO:0016491">
    <property type="term" value="F:oxidoreductase activity"/>
    <property type="evidence" value="ECO:0007669"/>
    <property type="project" value="UniProtKB-KW"/>
</dbReference>
<dbReference type="Pfam" id="PF00106">
    <property type="entry name" value="adh_short"/>
    <property type="match status" value="1"/>
</dbReference>
<sequence length="143" mass="15518">MRAKTMVYSEEQVPNLQGKVVLITGANTGIGFETARIFAGKNSRVLLGCRSETKAQLAISRIRDIHPQADLTWLPLDLADLNSIRVAASVAEESQLDILINNAAVMAVPQSLTKDGFEHQFGVNHLGHFALTGLLIKTLTARP</sequence>
<protein>
    <submittedName>
        <fullName evidence="2">Uncharacterized protein</fullName>
    </submittedName>
</protein>
<evidence type="ECO:0000313" key="2">
    <source>
        <dbReference type="EMBL" id="SVD46924.1"/>
    </source>
</evidence>
<keyword evidence="1" id="KW-0560">Oxidoreductase</keyword>
<dbReference type="EMBL" id="UINC01152637">
    <property type="protein sequence ID" value="SVD46924.1"/>
    <property type="molecule type" value="Genomic_DNA"/>
</dbReference>
<dbReference type="PANTHER" id="PTHR43157:SF31">
    <property type="entry name" value="PHOSPHATIDYLINOSITOL-GLYCAN BIOSYNTHESIS CLASS F PROTEIN"/>
    <property type="match status" value="1"/>
</dbReference>
<accession>A0A382VKD4</accession>